<protein>
    <submittedName>
        <fullName evidence="5">Hydroxymethylglutaryl-CoA synthase</fullName>
    </submittedName>
</protein>
<evidence type="ECO:0000313" key="5">
    <source>
        <dbReference type="EMBL" id="SHG86415.1"/>
    </source>
</evidence>
<comment type="similarity">
    <text evidence="1">Belongs to the thiolase-like superfamily. HMG-CoA synthase family.</text>
</comment>
<dbReference type="AlphaFoldDB" id="A0A1M5NAA0"/>
<organism evidence="5 6">
    <name type="scientific">Winogradskyella jejuensis</name>
    <dbReference type="NCBI Taxonomy" id="1089305"/>
    <lineage>
        <taxon>Bacteria</taxon>
        <taxon>Pseudomonadati</taxon>
        <taxon>Bacteroidota</taxon>
        <taxon>Flavobacteriia</taxon>
        <taxon>Flavobacteriales</taxon>
        <taxon>Flavobacteriaceae</taxon>
        <taxon>Winogradskyella</taxon>
    </lineage>
</organism>
<dbReference type="EMBL" id="FQWS01000001">
    <property type="protein sequence ID" value="SHG86415.1"/>
    <property type="molecule type" value="Genomic_DNA"/>
</dbReference>
<evidence type="ECO:0000259" key="4">
    <source>
        <dbReference type="Pfam" id="PF08540"/>
    </source>
</evidence>
<gene>
    <name evidence="5" type="ORF">SAMN05444148_1131</name>
</gene>
<feature type="domain" description="Hydroxymethylglutaryl-coenzyme A synthase C-terminal" evidence="4">
    <location>
        <begin position="250"/>
        <end position="444"/>
    </location>
</feature>
<keyword evidence="2" id="KW-0808">Transferase</keyword>
<dbReference type="Pfam" id="PF08540">
    <property type="entry name" value="HMG_CoA_synt_C"/>
    <property type="match status" value="1"/>
</dbReference>
<dbReference type="GO" id="GO:0006084">
    <property type="term" value="P:acetyl-CoA metabolic process"/>
    <property type="evidence" value="ECO:0007669"/>
    <property type="project" value="InterPro"/>
</dbReference>
<dbReference type="SUPFAM" id="SSF53901">
    <property type="entry name" value="Thiolase-like"/>
    <property type="match status" value="2"/>
</dbReference>
<evidence type="ECO:0000313" key="6">
    <source>
        <dbReference type="Proteomes" id="UP000184522"/>
    </source>
</evidence>
<dbReference type="InterPro" id="IPR013746">
    <property type="entry name" value="HMG_CoA_synt_C_dom"/>
</dbReference>
<proteinExistence type="inferred from homology"/>
<dbReference type="PANTHER" id="PTHR43323:SF2">
    <property type="entry name" value="HYDROXYMETHYLGLUTARYL-COA SYNTHASE"/>
    <property type="match status" value="1"/>
</dbReference>
<dbReference type="RefSeq" id="WP_073084089.1">
    <property type="nucleotide sequence ID" value="NZ_FQWS01000001.1"/>
</dbReference>
<accession>A0A1M5NAA0</accession>
<dbReference type="GO" id="GO:0004421">
    <property type="term" value="F:hydroxymethylglutaryl-CoA synthase activity"/>
    <property type="evidence" value="ECO:0007669"/>
    <property type="project" value="InterPro"/>
</dbReference>
<dbReference type="OrthoDB" id="9769523at2"/>
<keyword evidence="6" id="KW-1185">Reference proteome</keyword>
<sequence>MNTTGIDAIAFYVPQLYVSMDNLAEARGIPAEKLKRGLGLQKMAVPNIGEDAATFAANALLNLVTQNNINPKDIGRVYLGTESAVDGSKPTATYAVEIVEKELAKTFGERSFKNCDILDMTFACVGAVDALHNSLDWVKQDAKRKAVVIASDLSKYDINSTGEYTQGAGAVAVLVSHNPSILSINDTWGVASKSEGDFFKPRRTYKKAELLKSVLKELKIDASKETIDTFIKSTNSEFWSDSNEVVEVFKEEPVFDGQFSNACYEDRITEALEHFNNQKQTDFVNTWNQFVFHLPYAYHGRRIIFNNWLNWIKGSDTYNTLIEEVGKPEDTDAKTWQKSAYKSKLYSDFITQNIAAGELASSEIGNMYTASIFMSLLSYLSDSFNNSEDINGKTIGFIGYGSGSKSKVFEGTVQPNWASKLKDIKLFEYLENRTSITVDTYEKIHTSKLDKPVLDGSKIALNFVEKEDTNYGLRRYKVNK</sequence>
<name>A0A1M5NAA0_9FLAO</name>
<reference evidence="6" key="1">
    <citation type="submission" date="2016-11" db="EMBL/GenBank/DDBJ databases">
        <authorList>
            <person name="Varghese N."/>
            <person name="Submissions S."/>
        </authorList>
    </citation>
    <scope>NUCLEOTIDE SEQUENCE [LARGE SCALE GENOMIC DNA]</scope>
    <source>
        <strain evidence="6">DSM 25330</strain>
    </source>
</reference>
<evidence type="ECO:0000259" key="3">
    <source>
        <dbReference type="Pfam" id="PF01154"/>
    </source>
</evidence>
<dbReference type="Gene3D" id="3.40.47.10">
    <property type="match status" value="1"/>
</dbReference>
<feature type="domain" description="Hydroxymethylglutaryl-coenzyme A synthase N-terminal" evidence="3">
    <location>
        <begin position="4"/>
        <end position="177"/>
    </location>
</feature>
<dbReference type="Pfam" id="PF01154">
    <property type="entry name" value="HMG_CoA_synt_N"/>
    <property type="match status" value="1"/>
</dbReference>
<dbReference type="InterPro" id="IPR016039">
    <property type="entry name" value="Thiolase-like"/>
</dbReference>
<dbReference type="CDD" id="cd00827">
    <property type="entry name" value="init_cond_enzymes"/>
    <property type="match status" value="1"/>
</dbReference>
<dbReference type="STRING" id="1089305.SAMN05444148_1131"/>
<evidence type="ECO:0000256" key="2">
    <source>
        <dbReference type="ARBA" id="ARBA00022679"/>
    </source>
</evidence>
<dbReference type="Proteomes" id="UP000184522">
    <property type="component" value="Unassembled WGS sequence"/>
</dbReference>
<dbReference type="PANTHER" id="PTHR43323">
    <property type="entry name" value="3-HYDROXY-3-METHYLGLUTARYL COENZYME A SYNTHASE"/>
    <property type="match status" value="1"/>
</dbReference>
<evidence type="ECO:0000256" key="1">
    <source>
        <dbReference type="ARBA" id="ARBA00007061"/>
    </source>
</evidence>
<dbReference type="InterPro" id="IPR013528">
    <property type="entry name" value="HMG_CoA_synth_N"/>
</dbReference>